<dbReference type="Proteomes" id="UP000242188">
    <property type="component" value="Unassembled WGS sequence"/>
</dbReference>
<dbReference type="InterPro" id="IPR000276">
    <property type="entry name" value="GPCR_Rhodpsn"/>
</dbReference>
<dbReference type="GO" id="GO:0005886">
    <property type="term" value="C:plasma membrane"/>
    <property type="evidence" value="ECO:0007669"/>
    <property type="project" value="UniProtKB-SubCell"/>
</dbReference>
<protein>
    <submittedName>
        <fullName evidence="12">Galanin receptor type 2</fullName>
    </submittedName>
</protein>
<dbReference type="Gene3D" id="1.20.1070.10">
    <property type="entry name" value="Rhodopsin 7-helix transmembrane proteins"/>
    <property type="match status" value="1"/>
</dbReference>
<evidence type="ECO:0000256" key="2">
    <source>
        <dbReference type="ARBA" id="ARBA00022475"/>
    </source>
</evidence>
<evidence type="ECO:0000256" key="7">
    <source>
        <dbReference type="ARBA" id="ARBA00023170"/>
    </source>
</evidence>
<feature type="compositionally biased region" description="Polar residues" evidence="9">
    <location>
        <begin position="354"/>
        <end position="363"/>
    </location>
</feature>
<sequence>MDELEENDTGLELNVEVLIKCVLLSLIGVVCIVGNLLVIRTLIFFKYPKIHLYVMIGGLSVADLLKITPEILQNVIRWTHKGDVITSEWCQSMFYLVETCTYVASCHLVALSIIRCIMLTDRAHYSKSYVVHAFISSLVIWVLTMLANIPNAKAIVKDDDYGCLRSASLNAETERNSYLKVAFSYALPLIVIAIVYVVTWYFTQRFFADSYSHRERRLSRMVTLLIVSFGICKLPHEIVSFIVFYQSRMVLTSFSNLKLDLDMSLNSTNISADDMLSDYPTHGSDNYHLWGNIYEYCDILAVLDLALRPFFYAKLSYYFSKSFDEVINCTSCRNNSNASCSEIHQSREGAVRMGSQSGPSVTPLTVGREESPDDQCDDIIQLEEA</sequence>
<evidence type="ECO:0000256" key="10">
    <source>
        <dbReference type="SAM" id="Phobius"/>
    </source>
</evidence>
<feature type="transmembrane region" description="Helical" evidence="10">
    <location>
        <begin position="129"/>
        <end position="149"/>
    </location>
</feature>
<dbReference type="PROSITE" id="PS50262">
    <property type="entry name" value="G_PROTEIN_RECEP_F1_2"/>
    <property type="match status" value="1"/>
</dbReference>
<feature type="transmembrane region" description="Helical" evidence="10">
    <location>
        <begin position="182"/>
        <end position="202"/>
    </location>
</feature>
<name>A0A210QDW3_MIZYE</name>
<dbReference type="CDD" id="cd00637">
    <property type="entry name" value="7tm_classA_rhodopsin-like"/>
    <property type="match status" value="1"/>
</dbReference>
<evidence type="ECO:0000256" key="6">
    <source>
        <dbReference type="ARBA" id="ARBA00023136"/>
    </source>
</evidence>
<dbReference type="InterPro" id="IPR017452">
    <property type="entry name" value="GPCR_Rhodpsn_7TM"/>
</dbReference>
<dbReference type="OrthoDB" id="6142583at2759"/>
<feature type="transmembrane region" description="Helical" evidence="10">
    <location>
        <begin position="222"/>
        <end position="245"/>
    </location>
</feature>
<evidence type="ECO:0000256" key="8">
    <source>
        <dbReference type="ARBA" id="ARBA00023224"/>
    </source>
</evidence>
<dbReference type="PANTHER" id="PTHR24230">
    <property type="entry name" value="G-PROTEIN COUPLED RECEPTOR"/>
    <property type="match status" value="1"/>
</dbReference>
<dbReference type="PRINTS" id="PR00237">
    <property type="entry name" value="GPCRRHODOPSN"/>
</dbReference>
<keyword evidence="6 10" id="KW-0472">Membrane</keyword>
<proteinExistence type="predicted"/>
<keyword evidence="2" id="KW-1003">Cell membrane</keyword>
<feature type="transmembrane region" description="Helical" evidence="10">
    <location>
        <begin position="92"/>
        <end position="117"/>
    </location>
</feature>
<dbReference type="SUPFAM" id="SSF81321">
    <property type="entry name" value="Family A G protein-coupled receptor-like"/>
    <property type="match status" value="1"/>
</dbReference>
<evidence type="ECO:0000259" key="11">
    <source>
        <dbReference type="PROSITE" id="PS50262"/>
    </source>
</evidence>
<evidence type="ECO:0000256" key="3">
    <source>
        <dbReference type="ARBA" id="ARBA00022692"/>
    </source>
</evidence>
<reference evidence="12 13" key="1">
    <citation type="journal article" date="2017" name="Nat. Ecol. Evol.">
        <title>Scallop genome provides insights into evolution of bilaterian karyotype and development.</title>
        <authorList>
            <person name="Wang S."/>
            <person name="Zhang J."/>
            <person name="Jiao W."/>
            <person name="Li J."/>
            <person name="Xun X."/>
            <person name="Sun Y."/>
            <person name="Guo X."/>
            <person name="Huan P."/>
            <person name="Dong B."/>
            <person name="Zhang L."/>
            <person name="Hu X."/>
            <person name="Sun X."/>
            <person name="Wang J."/>
            <person name="Zhao C."/>
            <person name="Wang Y."/>
            <person name="Wang D."/>
            <person name="Huang X."/>
            <person name="Wang R."/>
            <person name="Lv J."/>
            <person name="Li Y."/>
            <person name="Zhang Z."/>
            <person name="Liu B."/>
            <person name="Lu W."/>
            <person name="Hui Y."/>
            <person name="Liang J."/>
            <person name="Zhou Z."/>
            <person name="Hou R."/>
            <person name="Li X."/>
            <person name="Liu Y."/>
            <person name="Li H."/>
            <person name="Ning X."/>
            <person name="Lin Y."/>
            <person name="Zhao L."/>
            <person name="Xing Q."/>
            <person name="Dou J."/>
            <person name="Li Y."/>
            <person name="Mao J."/>
            <person name="Guo H."/>
            <person name="Dou H."/>
            <person name="Li T."/>
            <person name="Mu C."/>
            <person name="Jiang W."/>
            <person name="Fu Q."/>
            <person name="Fu X."/>
            <person name="Miao Y."/>
            <person name="Liu J."/>
            <person name="Yu Q."/>
            <person name="Li R."/>
            <person name="Liao H."/>
            <person name="Li X."/>
            <person name="Kong Y."/>
            <person name="Jiang Z."/>
            <person name="Chourrout D."/>
            <person name="Li R."/>
            <person name="Bao Z."/>
        </authorList>
    </citation>
    <scope>NUCLEOTIDE SEQUENCE [LARGE SCALE GENOMIC DNA]</scope>
    <source>
        <strain evidence="12 13">PY_sf001</strain>
    </source>
</reference>
<accession>A0A210QDW3</accession>
<evidence type="ECO:0000256" key="5">
    <source>
        <dbReference type="ARBA" id="ARBA00023040"/>
    </source>
</evidence>
<comment type="subcellular location">
    <subcellularLocation>
        <location evidence="1">Cell membrane</location>
        <topology evidence="1">Multi-pass membrane protein</topology>
    </subcellularLocation>
</comment>
<feature type="transmembrane region" description="Helical" evidence="10">
    <location>
        <begin position="50"/>
        <end position="72"/>
    </location>
</feature>
<evidence type="ECO:0000256" key="9">
    <source>
        <dbReference type="SAM" id="MobiDB-lite"/>
    </source>
</evidence>
<evidence type="ECO:0000256" key="4">
    <source>
        <dbReference type="ARBA" id="ARBA00022989"/>
    </source>
</evidence>
<dbReference type="GO" id="GO:0008528">
    <property type="term" value="F:G protein-coupled peptide receptor activity"/>
    <property type="evidence" value="ECO:0007669"/>
    <property type="project" value="TreeGrafter"/>
</dbReference>
<dbReference type="AlphaFoldDB" id="A0A210QDW3"/>
<dbReference type="Pfam" id="PF00001">
    <property type="entry name" value="7tm_1"/>
    <property type="match status" value="1"/>
</dbReference>
<keyword evidence="7 12" id="KW-0675">Receptor</keyword>
<feature type="region of interest" description="Disordered" evidence="9">
    <location>
        <begin position="349"/>
        <end position="377"/>
    </location>
</feature>
<keyword evidence="13" id="KW-1185">Reference proteome</keyword>
<feature type="transmembrane region" description="Helical" evidence="10">
    <location>
        <begin position="17"/>
        <end position="38"/>
    </location>
</feature>
<evidence type="ECO:0000313" key="13">
    <source>
        <dbReference type="Proteomes" id="UP000242188"/>
    </source>
</evidence>
<organism evidence="12 13">
    <name type="scientific">Mizuhopecten yessoensis</name>
    <name type="common">Japanese scallop</name>
    <name type="synonym">Patinopecten yessoensis</name>
    <dbReference type="NCBI Taxonomy" id="6573"/>
    <lineage>
        <taxon>Eukaryota</taxon>
        <taxon>Metazoa</taxon>
        <taxon>Spiralia</taxon>
        <taxon>Lophotrochozoa</taxon>
        <taxon>Mollusca</taxon>
        <taxon>Bivalvia</taxon>
        <taxon>Autobranchia</taxon>
        <taxon>Pteriomorphia</taxon>
        <taxon>Pectinida</taxon>
        <taxon>Pectinoidea</taxon>
        <taxon>Pectinidae</taxon>
        <taxon>Mizuhopecten</taxon>
    </lineage>
</organism>
<keyword evidence="3 10" id="KW-0812">Transmembrane</keyword>
<feature type="domain" description="G-protein coupled receptors family 1 profile" evidence="11">
    <location>
        <begin position="34"/>
        <end position="312"/>
    </location>
</feature>
<gene>
    <name evidence="12" type="ORF">KP79_PYT14951</name>
</gene>
<keyword evidence="8" id="KW-0807">Transducer</keyword>
<evidence type="ECO:0000256" key="1">
    <source>
        <dbReference type="ARBA" id="ARBA00004651"/>
    </source>
</evidence>
<keyword evidence="4 10" id="KW-1133">Transmembrane helix</keyword>
<evidence type="ECO:0000313" key="12">
    <source>
        <dbReference type="EMBL" id="OWF46909.1"/>
    </source>
</evidence>
<comment type="caution">
    <text evidence="12">The sequence shown here is derived from an EMBL/GenBank/DDBJ whole genome shotgun (WGS) entry which is preliminary data.</text>
</comment>
<dbReference type="EMBL" id="NEDP02004063">
    <property type="protein sequence ID" value="OWF46909.1"/>
    <property type="molecule type" value="Genomic_DNA"/>
</dbReference>
<keyword evidence="5" id="KW-0297">G-protein coupled receptor</keyword>
<dbReference type="GO" id="GO:0007218">
    <property type="term" value="P:neuropeptide signaling pathway"/>
    <property type="evidence" value="ECO:0007669"/>
    <property type="project" value="TreeGrafter"/>
</dbReference>
<dbReference type="PANTHER" id="PTHR24230:SF75">
    <property type="entry name" value="RELAXIN FAMILY PEPTIDE RECEPTOR 3"/>
    <property type="match status" value="1"/>
</dbReference>